<evidence type="ECO:0000313" key="2">
    <source>
        <dbReference type="Proteomes" id="UP000291822"/>
    </source>
</evidence>
<keyword evidence="2" id="KW-1185">Reference proteome</keyword>
<evidence type="ECO:0000313" key="1">
    <source>
        <dbReference type="EMBL" id="TCI08179.1"/>
    </source>
</evidence>
<accession>A0A4R0YIG2</accession>
<name>A0A4R0YIG2_9GAMM</name>
<comment type="caution">
    <text evidence="1">The sequence shown here is derived from an EMBL/GenBank/DDBJ whole genome shotgun (WGS) entry which is preliminary data.</text>
</comment>
<organism evidence="1 2">
    <name type="scientific">Dyella soli</name>
    <dbReference type="NCBI Taxonomy" id="522319"/>
    <lineage>
        <taxon>Bacteria</taxon>
        <taxon>Pseudomonadati</taxon>
        <taxon>Pseudomonadota</taxon>
        <taxon>Gammaproteobacteria</taxon>
        <taxon>Lysobacterales</taxon>
        <taxon>Rhodanobacteraceae</taxon>
        <taxon>Dyella</taxon>
    </lineage>
</organism>
<dbReference type="InterPro" id="IPR025459">
    <property type="entry name" value="DUF4279"/>
</dbReference>
<protein>
    <submittedName>
        <fullName evidence="1">DUF4279 domain-containing protein</fullName>
    </submittedName>
</protein>
<dbReference type="AlphaFoldDB" id="A0A4R0YIG2"/>
<sequence length="201" mass="22423">MALVEIPLDCPRFFQRCQIHFQGGRCTDLVPPSHVVLLWVFTKNASLSRHALAITARHVYLEPNVLAQVSIYIRGEMLDPDALSDLLQIEPTKINRKGERRSALAHIDARYMTHTWVYSIKSDHSGVSDLALQVLSSFRDKHINVRALDGVDDAFLDIFYCEIPASGNVGESLEFSLDSQVIRVAAEMGLSIAVSACNSRE</sequence>
<dbReference type="EMBL" id="SJTG01000004">
    <property type="protein sequence ID" value="TCI08179.1"/>
    <property type="molecule type" value="Genomic_DNA"/>
</dbReference>
<dbReference type="Proteomes" id="UP000291822">
    <property type="component" value="Unassembled WGS sequence"/>
</dbReference>
<reference evidence="1 2" key="1">
    <citation type="submission" date="2019-02" db="EMBL/GenBank/DDBJ databases">
        <title>Dyella amyloliquefaciens sp. nov., isolated from forest soil.</title>
        <authorList>
            <person name="Gao Z.-H."/>
            <person name="Qiu L.-H."/>
        </authorList>
    </citation>
    <scope>NUCLEOTIDE SEQUENCE [LARGE SCALE GENOMIC DNA]</scope>
    <source>
        <strain evidence="1 2">KACC 12747</strain>
    </source>
</reference>
<proteinExistence type="predicted"/>
<dbReference type="Pfam" id="PF14106">
    <property type="entry name" value="DUF4279"/>
    <property type="match status" value="1"/>
</dbReference>
<gene>
    <name evidence="1" type="ORF">EZM97_26370</name>
</gene>